<dbReference type="PROSITE" id="PS51198">
    <property type="entry name" value="UVRD_HELICASE_ATP_BIND"/>
    <property type="match status" value="1"/>
</dbReference>
<evidence type="ECO:0000256" key="16">
    <source>
        <dbReference type="SAM" id="MobiDB-lite"/>
    </source>
</evidence>
<dbReference type="GO" id="GO:0005524">
    <property type="term" value="F:ATP binding"/>
    <property type="evidence" value="ECO:0007669"/>
    <property type="project" value="UniProtKB-UniRule"/>
</dbReference>
<evidence type="ECO:0000256" key="12">
    <source>
        <dbReference type="ARBA" id="ARBA00034808"/>
    </source>
</evidence>
<dbReference type="GO" id="GO:0004527">
    <property type="term" value="F:exonuclease activity"/>
    <property type="evidence" value="ECO:0007669"/>
    <property type="project" value="UniProtKB-KW"/>
</dbReference>
<evidence type="ECO:0000256" key="5">
    <source>
        <dbReference type="ARBA" id="ARBA00022806"/>
    </source>
</evidence>
<dbReference type="SUPFAM" id="SSF52980">
    <property type="entry name" value="Restriction endonuclease-like"/>
    <property type="match status" value="1"/>
</dbReference>
<feature type="domain" description="UvrD-like helicase C-terminal" evidence="18">
    <location>
        <begin position="545"/>
        <end position="820"/>
    </location>
</feature>
<dbReference type="GO" id="GO:0033202">
    <property type="term" value="C:DNA helicase complex"/>
    <property type="evidence" value="ECO:0007669"/>
    <property type="project" value="TreeGrafter"/>
</dbReference>
<dbReference type="GO" id="GO:0003677">
    <property type="term" value="F:DNA binding"/>
    <property type="evidence" value="ECO:0007669"/>
    <property type="project" value="UniProtKB-KW"/>
</dbReference>
<accession>A0A4Q2UD65</accession>
<dbReference type="InterPro" id="IPR011604">
    <property type="entry name" value="PDDEXK-like_dom_sf"/>
</dbReference>
<dbReference type="GO" id="GO:0005829">
    <property type="term" value="C:cytosol"/>
    <property type="evidence" value="ECO:0007669"/>
    <property type="project" value="TreeGrafter"/>
</dbReference>
<keyword evidence="8" id="KW-0238">DNA-binding</keyword>
<dbReference type="Proteomes" id="UP000290759">
    <property type="component" value="Unassembled WGS sequence"/>
</dbReference>
<comment type="catalytic activity">
    <reaction evidence="14">
        <text>ATP + H2O = ADP + phosphate + H(+)</text>
        <dbReference type="Rhea" id="RHEA:13065"/>
        <dbReference type="ChEBI" id="CHEBI:15377"/>
        <dbReference type="ChEBI" id="CHEBI:15378"/>
        <dbReference type="ChEBI" id="CHEBI:30616"/>
        <dbReference type="ChEBI" id="CHEBI:43474"/>
        <dbReference type="ChEBI" id="CHEBI:456216"/>
        <dbReference type="EC" id="5.6.2.4"/>
    </reaction>
</comment>
<sequence length="1185" mass="126611">MVGDGRGRGRGGTVVSGQGIAKADAVPAIPSDTIERQRRASHPGTSAWVSANAGSGKTHVLAQRVLRLLLAGVAPSRILCLTFTKAAAANMSIRVFRDLARWTRLDDDGLRRAIADTGAPVPALAGGPAALDDARRLFARTVETPGGLKIQTIHAFCERLLHLFPFEANVPARFEVLDDLRAADLLLRAREAVLADALGAPASGLGRGLATLTGQVSSSTFEALIDEALHHRHLVRDAVRDARDVDGLERALRASLGLGPSDTPAAIEAEMVEGGIPWSDWAEIARSIGADGGGPGKAGNRLMAAFDAPAGAQAEPYLDVFLTAKREPRAPSYLPQALRKKEPALCETLDAEGRRLVGLLGRRKSAETAERTGALMAVASAILDRYDAAKRRRGLLDFEDLVERTRNLLATSSSAWVLYKLDKGIDHILVDEAQDTSPEQWEILRAVSDDFFAGAGRPGPTRTFFAVGDEKQSIYSFQGARPDMFDEMRSYFKERAEDAEQRFAGVDLILSFRSSEAVLRAVDRVFAHAPNGRGLTHDPAGPQPHQALRRAPGRVELWPPVTAVAQPEPGDWKLPVDVVEPGDPPVVVARRIADTIHRLCRPGSGETVAEGNGRRPVRPGDVMILVRSRNSFFEAMIRACKERGVPVAGADRLALTQHIAVMDLVAAGRAALSPADDFTLACVLKSPLLGLDDDDLIALAPGRRGTLMSALGASDAPRHRDAHRKIAAWRDASAWLTPFAFYTRMLGADGGRRDLLGRLGPEAGDAIDEFLALTLAHERDGAPSLMAFLARLDGADLSIKRDMEAAGDAVRVMTVHAAKGLEAKIVFLPDTCAVPSGRHDPSLFGLDERPGEPESGLIAWSPRTDADAAPVAEARALARRRAVEEHNRLLYVAMTRAEERLYVAGFCGEKGPGDGCWYAMIQAAELPMEPAPAPWDPADEILQMRDPDPEEIATAPAAHPASADGTAPDLPVWLFRRPVAEAEPDLPPVRPSNPLGAADQNGPPAWPYVDRTRSGTRKQAAAAGRLMHRLLQHLPGVPAARRAATAARFLAVQGAALDEDHRAALAAQALAVLDDPALAGLFGPDSRAEVAVTASVGLPSGRRIDVTGQIDRIGVTDAAVHIADFKTGAPGAMTPKQALQLALYRAAVEPLYPDHRIRTHLVWTASGEVVEVSAGECANALETMG</sequence>
<dbReference type="Pfam" id="PF12705">
    <property type="entry name" value="PDDEXK_1"/>
    <property type="match status" value="1"/>
</dbReference>
<dbReference type="InterPro" id="IPR014017">
    <property type="entry name" value="DNA_helicase_UvrD-like_C"/>
</dbReference>
<dbReference type="Gene3D" id="3.90.320.10">
    <property type="match status" value="1"/>
</dbReference>
<dbReference type="InterPro" id="IPR000212">
    <property type="entry name" value="DNA_helicase_UvrD/REP"/>
</dbReference>
<keyword evidence="4 15" id="KW-0378">Hydrolase</keyword>
<feature type="binding site" evidence="15">
    <location>
        <begin position="51"/>
        <end position="58"/>
    </location>
    <ligand>
        <name>ATP</name>
        <dbReference type="ChEBI" id="CHEBI:30616"/>
    </ligand>
</feature>
<dbReference type="InterPro" id="IPR011335">
    <property type="entry name" value="Restrct_endonuc-II-like"/>
</dbReference>
<evidence type="ECO:0000256" key="7">
    <source>
        <dbReference type="ARBA" id="ARBA00022840"/>
    </source>
</evidence>
<evidence type="ECO:0000259" key="18">
    <source>
        <dbReference type="PROSITE" id="PS51217"/>
    </source>
</evidence>
<keyword evidence="1" id="KW-0540">Nuclease</keyword>
<comment type="caution">
    <text evidence="19">The sequence shown here is derived from an EMBL/GenBank/DDBJ whole genome shotgun (WGS) entry which is preliminary data.</text>
</comment>
<evidence type="ECO:0000256" key="2">
    <source>
        <dbReference type="ARBA" id="ARBA00022741"/>
    </source>
</evidence>
<keyword evidence="7 15" id="KW-0067">ATP-binding</keyword>
<feature type="region of interest" description="Disordered" evidence="16">
    <location>
        <begin position="984"/>
        <end position="1011"/>
    </location>
</feature>
<dbReference type="AlphaFoldDB" id="A0A4Q2UD65"/>
<comment type="catalytic activity">
    <reaction evidence="11">
        <text>Couples ATP hydrolysis with the unwinding of duplex DNA by translocating in the 3'-5' direction.</text>
        <dbReference type="EC" id="5.6.2.4"/>
    </reaction>
</comment>
<dbReference type="NCBIfam" id="TIGR02784">
    <property type="entry name" value="addA_alphas"/>
    <property type="match status" value="1"/>
</dbReference>
<dbReference type="InterPro" id="IPR027417">
    <property type="entry name" value="P-loop_NTPase"/>
</dbReference>
<evidence type="ECO:0000256" key="1">
    <source>
        <dbReference type="ARBA" id="ARBA00022722"/>
    </source>
</evidence>
<evidence type="ECO:0000259" key="17">
    <source>
        <dbReference type="PROSITE" id="PS51198"/>
    </source>
</evidence>
<dbReference type="InterPro" id="IPR038726">
    <property type="entry name" value="PDDEXK_AddAB-type"/>
</dbReference>
<keyword evidence="10" id="KW-0413">Isomerase</keyword>
<reference evidence="19 20" key="1">
    <citation type="submission" date="2018-12" db="EMBL/GenBank/DDBJ databases">
        <authorList>
            <person name="Grouzdev D.S."/>
            <person name="Krutkina M.S."/>
        </authorList>
    </citation>
    <scope>NUCLEOTIDE SEQUENCE [LARGE SCALE GENOMIC DNA]</scope>
    <source>
        <strain evidence="19 20">RmlP026</strain>
    </source>
</reference>
<evidence type="ECO:0000256" key="8">
    <source>
        <dbReference type="ARBA" id="ARBA00023125"/>
    </source>
</evidence>
<gene>
    <name evidence="19" type="primary">addA</name>
    <name evidence="19" type="ORF">D3273_05035</name>
</gene>
<evidence type="ECO:0000313" key="20">
    <source>
        <dbReference type="Proteomes" id="UP000290759"/>
    </source>
</evidence>
<keyword evidence="5 15" id="KW-0347">Helicase</keyword>
<evidence type="ECO:0000256" key="6">
    <source>
        <dbReference type="ARBA" id="ARBA00022839"/>
    </source>
</evidence>
<evidence type="ECO:0000256" key="10">
    <source>
        <dbReference type="ARBA" id="ARBA00023235"/>
    </source>
</evidence>
<dbReference type="GO" id="GO:0000725">
    <property type="term" value="P:recombinational repair"/>
    <property type="evidence" value="ECO:0007669"/>
    <property type="project" value="TreeGrafter"/>
</dbReference>
<keyword evidence="9" id="KW-0234">DNA repair</keyword>
<dbReference type="InterPro" id="IPR014016">
    <property type="entry name" value="UvrD-like_ATP-bd"/>
</dbReference>
<name>A0A4Q2UD65_9HYPH</name>
<dbReference type="OrthoDB" id="9810135at2"/>
<evidence type="ECO:0000313" key="19">
    <source>
        <dbReference type="EMBL" id="RYC33231.1"/>
    </source>
</evidence>
<dbReference type="GO" id="GO:0043138">
    <property type="term" value="F:3'-5' DNA helicase activity"/>
    <property type="evidence" value="ECO:0007669"/>
    <property type="project" value="UniProtKB-EC"/>
</dbReference>
<keyword evidence="3" id="KW-0227">DNA damage</keyword>
<dbReference type="InterPro" id="IPR014151">
    <property type="entry name" value="DNA_helicase_AddA"/>
</dbReference>
<keyword evidence="20" id="KW-1185">Reference proteome</keyword>
<dbReference type="Pfam" id="PF00580">
    <property type="entry name" value="UvrD-helicase"/>
    <property type="match status" value="1"/>
</dbReference>
<evidence type="ECO:0000256" key="11">
    <source>
        <dbReference type="ARBA" id="ARBA00034617"/>
    </source>
</evidence>
<dbReference type="SUPFAM" id="SSF52540">
    <property type="entry name" value="P-loop containing nucleoside triphosphate hydrolases"/>
    <property type="match status" value="1"/>
</dbReference>
<evidence type="ECO:0000256" key="14">
    <source>
        <dbReference type="ARBA" id="ARBA00048988"/>
    </source>
</evidence>
<reference evidence="19 20" key="2">
    <citation type="submission" date="2019-02" db="EMBL/GenBank/DDBJ databases">
        <title>'Lichenibacterium ramalinii' gen. nov. sp. nov., 'Lichenibacterium minor' gen. nov. sp. nov.</title>
        <authorList>
            <person name="Pankratov T."/>
        </authorList>
    </citation>
    <scope>NUCLEOTIDE SEQUENCE [LARGE SCALE GENOMIC DNA]</scope>
    <source>
        <strain evidence="19 20">RmlP026</strain>
    </source>
</reference>
<proteinExistence type="predicted"/>
<feature type="domain" description="UvrD-like helicase ATP-binding" evidence="17">
    <location>
        <begin position="30"/>
        <end position="515"/>
    </location>
</feature>
<dbReference type="EC" id="5.6.2.4" evidence="12"/>
<evidence type="ECO:0000256" key="13">
    <source>
        <dbReference type="ARBA" id="ARBA00034923"/>
    </source>
</evidence>
<dbReference type="Pfam" id="PF13361">
    <property type="entry name" value="UvrD_C"/>
    <property type="match status" value="1"/>
</dbReference>
<organism evidence="19 20">
    <name type="scientific">Lichenibacterium minor</name>
    <dbReference type="NCBI Taxonomy" id="2316528"/>
    <lineage>
        <taxon>Bacteria</taxon>
        <taxon>Pseudomonadati</taxon>
        <taxon>Pseudomonadota</taxon>
        <taxon>Alphaproteobacteria</taxon>
        <taxon>Hyphomicrobiales</taxon>
        <taxon>Lichenihabitantaceae</taxon>
        <taxon>Lichenibacterium</taxon>
    </lineage>
</organism>
<evidence type="ECO:0000256" key="3">
    <source>
        <dbReference type="ARBA" id="ARBA00022763"/>
    </source>
</evidence>
<evidence type="ECO:0000256" key="4">
    <source>
        <dbReference type="ARBA" id="ARBA00022801"/>
    </source>
</evidence>
<keyword evidence="2 15" id="KW-0547">Nucleotide-binding</keyword>
<dbReference type="Gene3D" id="3.40.50.300">
    <property type="entry name" value="P-loop containing nucleotide triphosphate hydrolases"/>
    <property type="match status" value="4"/>
</dbReference>
<keyword evidence="6" id="KW-0269">Exonuclease</keyword>
<dbReference type="PROSITE" id="PS51217">
    <property type="entry name" value="UVRD_HELICASE_CTER"/>
    <property type="match status" value="1"/>
</dbReference>
<dbReference type="EMBL" id="QYBB01000003">
    <property type="protein sequence ID" value="RYC33231.1"/>
    <property type="molecule type" value="Genomic_DNA"/>
</dbReference>
<dbReference type="PANTHER" id="PTHR11070:SF2">
    <property type="entry name" value="ATP-DEPENDENT DNA HELICASE SRS2"/>
    <property type="match status" value="1"/>
</dbReference>
<dbReference type="PANTHER" id="PTHR11070">
    <property type="entry name" value="UVRD / RECB / PCRA DNA HELICASE FAMILY MEMBER"/>
    <property type="match status" value="1"/>
</dbReference>
<evidence type="ECO:0000256" key="15">
    <source>
        <dbReference type="PROSITE-ProRule" id="PRU00560"/>
    </source>
</evidence>
<evidence type="ECO:0000256" key="9">
    <source>
        <dbReference type="ARBA" id="ARBA00023204"/>
    </source>
</evidence>
<protein>
    <recommendedName>
        <fullName evidence="12">DNA 3'-5' helicase</fullName>
        <ecNumber evidence="12">5.6.2.4</ecNumber>
    </recommendedName>
    <alternativeName>
        <fullName evidence="13">DNA 3'-5' helicase II</fullName>
    </alternativeName>
</protein>